<dbReference type="AlphaFoldDB" id="A0A0L8GIL2"/>
<protein>
    <submittedName>
        <fullName evidence="1">Uncharacterized protein</fullName>
    </submittedName>
</protein>
<sequence>MQLIIQIVFQATRRHGYVSFSCFLFPLHSSDLVFSLIKMRLVFSHKSIRKCLLFETGINITHQKYFT</sequence>
<accession>A0A0L8GIL2</accession>
<evidence type="ECO:0000313" key="1">
    <source>
        <dbReference type="EMBL" id="KOF76842.1"/>
    </source>
</evidence>
<name>A0A0L8GIL2_OCTBM</name>
<reference evidence="1" key="1">
    <citation type="submission" date="2015-07" db="EMBL/GenBank/DDBJ databases">
        <title>MeaNS - Measles Nucleotide Surveillance Program.</title>
        <authorList>
            <person name="Tran T."/>
            <person name="Druce J."/>
        </authorList>
    </citation>
    <scope>NUCLEOTIDE SEQUENCE</scope>
    <source>
        <strain evidence="1">UCB-OBI-ISO-001</strain>
        <tissue evidence="1">Gonad</tissue>
    </source>
</reference>
<proteinExistence type="predicted"/>
<dbReference type="EMBL" id="KQ421664">
    <property type="protein sequence ID" value="KOF76842.1"/>
    <property type="molecule type" value="Genomic_DNA"/>
</dbReference>
<organism evidence="1">
    <name type="scientific">Octopus bimaculoides</name>
    <name type="common">California two-spotted octopus</name>
    <dbReference type="NCBI Taxonomy" id="37653"/>
    <lineage>
        <taxon>Eukaryota</taxon>
        <taxon>Metazoa</taxon>
        <taxon>Spiralia</taxon>
        <taxon>Lophotrochozoa</taxon>
        <taxon>Mollusca</taxon>
        <taxon>Cephalopoda</taxon>
        <taxon>Coleoidea</taxon>
        <taxon>Octopodiformes</taxon>
        <taxon>Octopoda</taxon>
        <taxon>Incirrata</taxon>
        <taxon>Octopodidae</taxon>
        <taxon>Octopus</taxon>
    </lineage>
</organism>
<gene>
    <name evidence="1" type="ORF">OCBIM_22032830mg</name>
</gene>